<evidence type="ECO:0000256" key="3">
    <source>
        <dbReference type="ARBA" id="ARBA00022989"/>
    </source>
</evidence>
<protein>
    <recommendedName>
        <fullName evidence="5">Probable membrane transporter protein</fullName>
    </recommendedName>
</protein>
<dbReference type="PROSITE" id="PS50206">
    <property type="entry name" value="RHODANESE_3"/>
    <property type="match status" value="1"/>
</dbReference>
<dbReference type="SMART" id="SM00450">
    <property type="entry name" value="RHOD"/>
    <property type="match status" value="1"/>
</dbReference>
<feature type="transmembrane region" description="Helical" evidence="5">
    <location>
        <begin position="200"/>
        <end position="217"/>
    </location>
</feature>
<dbReference type="Pfam" id="PF00581">
    <property type="entry name" value="Rhodanese"/>
    <property type="match status" value="1"/>
</dbReference>
<comment type="similarity">
    <text evidence="5">Belongs to the 4-toluene sulfonate uptake permease (TSUP) (TC 2.A.102) family.</text>
</comment>
<feature type="transmembrane region" description="Helical" evidence="5">
    <location>
        <begin position="128"/>
        <end position="161"/>
    </location>
</feature>
<dbReference type="Pfam" id="PF01925">
    <property type="entry name" value="TauE"/>
    <property type="match status" value="1"/>
</dbReference>
<dbReference type="PANTHER" id="PTHR43701">
    <property type="entry name" value="MEMBRANE TRANSPORTER PROTEIN MJ0441-RELATED"/>
    <property type="match status" value="1"/>
</dbReference>
<accession>A0A259TV59</accession>
<comment type="subcellular location">
    <subcellularLocation>
        <location evidence="5">Cell membrane</location>
        <topology evidence="5">Multi-pass membrane protein</topology>
    </subcellularLocation>
    <subcellularLocation>
        <location evidence="1">Membrane</location>
        <topology evidence="1">Multi-pass membrane protein</topology>
    </subcellularLocation>
</comment>
<dbReference type="PANTHER" id="PTHR43701:SF2">
    <property type="entry name" value="MEMBRANE TRANSPORTER PROTEIN YJNA-RELATED"/>
    <property type="match status" value="1"/>
</dbReference>
<dbReference type="Gene3D" id="3.40.250.10">
    <property type="entry name" value="Rhodanese-like domain"/>
    <property type="match status" value="1"/>
</dbReference>
<dbReference type="EMBL" id="MQWB01000001">
    <property type="protein sequence ID" value="OZC01652.1"/>
    <property type="molecule type" value="Genomic_DNA"/>
</dbReference>
<reference evidence="7 8" key="1">
    <citation type="submission" date="2016-11" db="EMBL/GenBank/DDBJ databases">
        <title>Study of marine rhodopsin-containing bacteria.</title>
        <authorList>
            <person name="Yoshizawa S."/>
            <person name="Kumagai Y."/>
            <person name="Kogure K."/>
        </authorList>
    </citation>
    <scope>NUCLEOTIDE SEQUENCE [LARGE SCALE GENOMIC DNA]</scope>
    <source>
        <strain evidence="7 8">SG-29</strain>
    </source>
</reference>
<comment type="caution">
    <text evidence="7">The sequence shown here is derived from an EMBL/GenBank/DDBJ whole genome shotgun (WGS) entry which is preliminary data.</text>
</comment>
<proteinExistence type="inferred from homology"/>
<evidence type="ECO:0000313" key="8">
    <source>
        <dbReference type="Proteomes" id="UP000216446"/>
    </source>
</evidence>
<evidence type="ECO:0000313" key="7">
    <source>
        <dbReference type="EMBL" id="OZC01652.1"/>
    </source>
</evidence>
<dbReference type="Proteomes" id="UP000216446">
    <property type="component" value="Unassembled WGS sequence"/>
</dbReference>
<keyword evidence="3 5" id="KW-1133">Transmembrane helix</keyword>
<dbReference type="GO" id="GO:0005886">
    <property type="term" value="C:plasma membrane"/>
    <property type="evidence" value="ECO:0007669"/>
    <property type="project" value="UniProtKB-SubCell"/>
</dbReference>
<dbReference type="SUPFAM" id="SSF52821">
    <property type="entry name" value="Rhodanese/Cell cycle control phosphatase"/>
    <property type="match status" value="1"/>
</dbReference>
<dbReference type="AlphaFoldDB" id="A0A259TV59"/>
<feature type="transmembrane region" description="Helical" evidence="5">
    <location>
        <begin position="98"/>
        <end position="116"/>
    </location>
</feature>
<organism evidence="7 8">
    <name type="scientific">Rubricoccus marinus</name>
    <dbReference type="NCBI Taxonomy" id="716817"/>
    <lineage>
        <taxon>Bacteria</taxon>
        <taxon>Pseudomonadati</taxon>
        <taxon>Rhodothermota</taxon>
        <taxon>Rhodothermia</taxon>
        <taxon>Rhodothermales</taxon>
        <taxon>Rubricoccaceae</taxon>
        <taxon>Rubricoccus</taxon>
    </lineage>
</organism>
<dbReference type="InterPro" id="IPR051598">
    <property type="entry name" value="TSUP/Inactive_protease-like"/>
</dbReference>
<feature type="domain" description="Rhodanese" evidence="6">
    <location>
        <begin position="302"/>
        <end position="391"/>
    </location>
</feature>
<keyword evidence="5" id="KW-1003">Cell membrane</keyword>
<dbReference type="InParanoid" id="A0A259TV59"/>
<keyword evidence="4 5" id="KW-0472">Membrane</keyword>
<dbReference type="InterPro" id="IPR001763">
    <property type="entry name" value="Rhodanese-like_dom"/>
</dbReference>
<evidence type="ECO:0000256" key="1">
    <source>
        <dbReference type="ARBA" id="ARBA00004141"/>
    </source>
</evidence>
<evidence type="ECO:0000256" key="5">
    <source>
        <dbReference type="RuleBase" id="RU363041"/>
    </source>
</evidence>
<keyword evidence="8" id="KW-1185">Reference proteome</keyword>
<evidence type="ECO:0000256" key="4">
    <source>
        <dbReference type="ARBA" id="ARBA00023136"/>
    </source>
</evidence>
<sequence length="391" mass="38956">MLYALLGAVAIGLVLGLLGSGGSILAVPVLVYLADQPEKVAIAESLAIVGAIASVGALTYARQGLVDWKSVLGFGVPGIIGTYAGAALAAYVPGAAQLVLFGIVMIGAAGAMLKGRAGMEAGRQRRAAWVVALLGAGVGVMTGLVGVGGGFLIIPALVLLVGLDMRLAVGTSLSIIVLNSATGFLKYLDVLQASGGGVDWGLVGLFAAIGIGGSLVGAKMSQRVPQKQLRRGFAVFLVCMGLFILVQEGPRVFEAEAAPLAETAQAPAPEAATLATPEAVAPEADPILGSLSPAETAAFLDATPQAQLVDVRTGLEIAASGTLRGASTIAYGPGFAGRAASALDPSRPVVLYCASGARSGRAAQSLADAGFSEVYNAGGFSSLETAGLPTE</sequence>
<name>A0A259TV59_9BACT</name>
<feature type="transmembrane region" description="Helical" evidence="5">
    <location>
        <begin position="42"/>
        <end position="60"/>
    </location>
</feature>
<dbReference type="InterPro" id="IPR036873">
    <property type="entry name" value="Rhodanese-like_dom_sf"/>
</dbReference>
<feature type="transmembrane region" description="Helical" evidence="5">
    <location>
        <begin position="72"/>
        <end position="92"/>
    </location>
</feature>
<feature type="transmembrane region" description="Helical" evidence="5">
    <location>
        <begin position="229"/>
        <end position="246"/>
    </location>
</feature>
<gene>
    <name evidence="7" type="ORF">BSZ36_00835</name>
</gene>
<evidence type="ECO:0000259" key="6">
    <source>
        <dbReference type="PROSITE" id="PS50206"/>
    </source>
</evidence>
<evidence type="ECO:0000256" key="2">
    <source>
        <dbReference type="ARBA" id="ARBA00022692"/>
    </source>
</evidence>
<keyword evidence="2 5" id="KW-0812">Transmembrane</keyword>
<dbReference type="RefSeq" id="WP_179270949.1">
    <property type="nucleotide sequence ID" value="NZ_MQWB01000001.1"/>
</dbReference>
<dbReference type="InterPro" id="IPR002781">
    <property type="entry name" value="TM_pro_TauE-like"/>
</dbReference>